<dbReference type="EMBL" id="JACRYT010000005">
    <property type="protein sequence ID" value="MBC6679599.1"/>
    <property type="molecule type" value="Genomic_DNA"/>
</dbReference>
<organism evidence="1 2">
    <name type="scientific">Zhenpiania hominis</name>
    <dbReference type="NCBI Taxonomy" id="2763644"/>
    <lineage>
        <taxon>Bacteria</taxon>
        <taxon>Bacillati</taxon>
        <taxon>Bacillota</taxon>
        <taxon>Clostridia</taxon>
        <taxon>Peptostreptococcales</taxon>
        <taxon>Anaerovoracaceae</taxon>
        <taxon>Zhenpiania</taxon>
    </lineage>
</organism>
<dbReference type="AlphaFoldDB" id="A0A923NJG9"/>
<accession>A0A923NJG9</accession>
<dbReference type="RefSeq" id="WP_187302703.1">
    <property type="nucleotide sequence ID" value="NZ_JACRYT010000005.1"/>
</dbReference>
<keyword evidence="2" id="KW-1185">Reference proteome</keyword>
<gene>
    <name evidence="1" type="ORF">H9L42_07140</name>
</gene>
<protein>
    <submittedName>
        <fullName evidence="1">Uncharacterized protein</fullName>
    </submittedName>
</protein>
<dbReference type="Proteomes" id="UP000602647">
    <property type="component" value="Unassembled WGS sequence"/>
</dbReference>
<dbReference type="Pfam" id="PF18960">
    <property type="entry name" value="DUF5702"/>
    <property type="match status" value="1"/>
</dbReference>
<evidence type="ECO:0000313" key="1">
    <source>
        <dbReference type="EMBL" id="MBC6679599.1"/>
    </source>
</evidence>
<name>A0A923NJG9_9FIRM</name>
<dbReference type="InterPro" id="IPR043756">
    <property type="entry name" value="DUF5702"/>
</dbReference>
<evidence type="ECO:0000313" key="2">
    <source>
        <dbReference type="Proteomes" id="UP000602647"/>
    </source>
</evidence>
<comment type="caution">
    <text evidence="1">The sequence shown here is derived from an EMBL/GenBank/DDBJ whole genome shotgun (WGS) entry which is preliminary data.</text>
</comment>
<reference evidence="1" key="1">
    <citation type="submission" date="2020-08" db="EMBL/GenBank/DDBJ databases">
        <title>Genome public.</title>
        <authorList>
            <person name="Liu C."/>
            <person name="Sun Q."/>
        </authorList>
    </citation>
    <scope>NUCLEOTIDE SEQUENCE</scope>
    <source>
        <strain evidence="1">BX12</strain>
    </source>
</reference>
<proteinExistence type="predicted"/>
<sequence length="403" mass="46481">MMNKKGSASVFLVFILTAVIFMTAAFIYAAKEIAFESYEDGLLGIASRSVLSEFHTELKDRYGIFAFESHGSDTEADIRGYVNESLLVNGERRLEEIKVKFGDYSLGNPEVFKEQILDYMKFVITEDLFSQEVEEEESQGHRKSRTLRNEQIIQGLPSRPMKEQSESFLEWGKNIASQMGNVTQIFDQTKENYLMNKYILMHFKNKIDRPSSEPSFFENEVEYILEGDYSNEKNYEKTRRGLVLFRSSLNAIYLYVNPQKRAETLAAAEILTPGPAAVVTQAVLIGTWSLAEAENDAKLLERKKPVALFKDDRTWATDLQSILDNKEKGCIETKSKKGLYYEDYLMIFLSFQDEELKLMRIMDLIQINMKGSCDKDFLIRTLNCGFQMKAVINGREYAYETRY</sequence>